<dbReference type="SUPFAM" id="SSF52540">
    <property type="entry name" value="P-loop containing nucleoside triphosphate hydrolases"/>
    <property type="match status" value="1"/>
</dbReference>
<keyword evidence="3 6" id="KW-0347">Helicase</keyword>
<keyword evidence="2 6" id="KW-0378">Hydrolase</keyword>
<dbReference type="PANTHER" id="PTHR11070:SF2">
    <property type="entry name" value="ATP-DEPENDENT DNA HELICASE SRS2"/>
    <property type="match status" value="1"/>
</dbReference>
<dbReference type="PANTHER" id="PTHR11070">
    <property type="entry name" value="UVRD / RECB / PCRA DNA HELICASE FAMILY MEMBER"/>
    <property type="match status" value="1"/>
</dbReference>
<protein>
    <submittedName>
        <fullName evidence="6">ATP-dependent DNA helicase PcrA</fullName>
        <ecNumber evidence="6">3.6.4.12</ecNumber>
    </submittedName>
</protein>
<keyword evidence="1" id="KW-0547">Nucleotide-binding</keyword>
<dbReference type="PATRIC" id="fig|1617426.3.peg.983"/>
<dbReference type="GO" id="GO:0033202">
    <property type="term" value="C:DNA helicase complex"/>
    <property type="evidence" value="ECO:0007669"/>
    <property type="project" value="TreeGrafter"/>
</dbReference>
<dbReference type="Gene3D" id="3.30.160.800">
    <property type="match status" value="1"/>
</dbReference>
<dbReference type="InterPro" id="IPR027417">
    <property type="entry name" value="P-loop_NTPase"/>
</dbReference>
<dbReference type="GO" id="GO:0003677">
    <property type="term" value="F:DNA binding"/>
    <property type="evidence" value="ECO:0007669"/>
    <property type="project" value="InterPro"/>
</dbReference>
<dbReference type="EMBL" id="JYNZ01000003">
    <property type="protein sequence ID" value="KXK26973.1"/>
    <property type="molecule type" value="Genomic_DNA"/>
</dbReference>
<dbReference type="InterPro" id="IPR000212">
    <property type="entry name" value="DNA_helicase_UvrD/REP"/>
</dbReference>
<comment type="caution">
    <text evidence="6">The sequence shown here is derived from an EMBL/GenBank/DDBJ whole genome shotgun (WGS) entry which is preliminary data.</text>
</comment>
<dbReference type="EC" id="3.6.4.12" evidence="6"/>
<dbReference type="InterPro" id="IPR014017">
    <property type="entry name" value="DNA_helicase_UvrD-like_C"/>
</dbReference>
<keyword evidence="4" id="KW-0067">ATP-binding</keyword>
<sequence>MAYLRVLYNPADDISLKRVINVPRRGIGSTTIGNVEREALANRQSIMPYLLSLAPEELARWGKAVSEFTVMMKKLTAISQQEPVGVLINDLIELSGYRQSLDDGTAENEARLENIRELITVADQYKELDPAESMEQFLEGVSLIEGYNNRDDGPSVKLMTVHSAKGLEFDNLFIVGMEEGIFPHSNAYIEPTQMEEERRLAYVAITRAKQQLYIVHTQSRTFFGSRSSNPVSRFVSDIPDSLLRFETFGGVTFDDGWREVVEDDDYQQESFIELERGDRVEHDIFGVGVVVDYDDSLIVIGFKGGQKELSREYAKLKKL</sequence>
<dbReference type="AlphaFoldDB" id="A0A136LZA3"/>
<evidence type="ECO:0000313" key="6">
    <source>
        <dbReference type="EMBL" id="KXK26973.1"/>
    </source>
</evidence>
<proteinExistence type="predicted"/>
<dbReference type="Pfam" id="PF13361">
    <property type="entry name" value="UvrD_C"/>
    <property type="match status" value="1"/>
</dbReference>
<name>A0A136LZA3_9BACT</name>
<dbReference type="Proteomes" id="UP000070457">
    <property type="component" value="Unassembled WGS sequence"/>
</dbReference>
<dbReference type="GO" id="GO:0000725">
    <property type="term" value="P:recombinational repair"/>
    <property type="evidence" value="ECO:0007669"/>
    <property type="project" value="TreeGrafter"/>
</dbReference>
<dbReference type="STRING" id="1617426.TR69_WS6001000997"/>
<evidence type="ECO:0000259" key="5">
    <source>
        <dbReference type="PROSITE" id="PS51217"/>
    </source>
</evidence>
<feature type="domain" description="UvrD-like helicase C-terminal" evidence="5">
    <location>
        <begin position="1"/>
        <end position="166"/>
    </location>
</feature>
<evidence type="ECO:0000256" key="1">
    <source>
        <dbReference type="ARBA" id="ARBA00022741"/>
    </source>
</evidence>
<evidence type="ECO:0000313" key="7">
    <source>
        <dbReference type="Proteomes" id="UP000070457"/>
    </source>
</evidence>
<dbReference type="CDD" id="cd18807">
    <property type="entry name" value="SF1_C_UvrD"/>
    <property type="match status" value="1"/>
</dbReference>
<dbReference type="Gene3D" id="1.10.486.10">
    <property type="entry name" value="PCRA, domain 4"/>
    <property type="match status" value="1"/>
</dbReference>
<dbReference type="GO" id="GO:0005524">
    <property type="term" value="F:ATP binding"/>
    <property type="evidence" value="ECO:0007669"/>
    <property type="project" value="UniProtKB-KW"/>
</dbReference>
<evidence type="ECO:0000256" key="3">
    <source>
        <dbReference type="ARBA" id="ARBA00022806"/>
    </source>
</evidence>
<dbReference type="GO" id="GO:0043138">
    <property type="term" value="F:3'-5' DNA helicase activity"/>
    <property type="evidence" value="ECO:0007669"/>
    <property type="project" value="TreeGrafter"/>
</dbReference>
<organism evidence="6 7">
    <name type="scientific">candidate division WS6 bacterium OLB20</name>
    <dbReference type="NCBI Taxonomy" id="1617426"/>
    <lineage>
        <taxon>Bacteria</taxon>
        <taxon>Candidatus Dojkabacteria</taxon>
    </lineage>
</organism>
<dbReference type="GO" id="GO:0005829">
    <property type="term" value="C:cytosol"/>
    <property type="evidence" value="ECO:0007669"/>
    <property type="project" value="TreeGrafter"/>
</dbReference>
<dbReference type="GO" id="GO:0016787">
    <property type="term" value="F:hydrolase activity"/>
    <property type="evidence" value="ECO:0007669"/>
    <property type="project" value="UniProtKB-KW"/>
</dbReference>
<reference evidence="6 7" key="1">
    <citation type="submission" date="2015-02" db="EMBL/GenBank/DDBJ databases">
        <title>Improved understanding of the partial-nitritation anammox process through 23 genomes representing the majority of the microbial community.</title>
        <authorList>
            <person name="Speth D.R."/>
            <person name="In T Zandt M."/>
            <person name="Guerrero Cruz S."/>
            <person name="Jetten M.S."/>
            <person name="Dutilh B.E."/>
        </authorList>
    </citation>
    <scope>NUCLEOTIDE SEQUENCE [LARGE SCALE GENOMIC DNA]</scope>
    <source>
        <strain evidence="6">OLB20</strain>
    </source>
</reference>
<gene>
    <name evidence="6" type="primary">pcrA_2</name>
    <name evidence="6" type="ORF">TR69_WS6001000997</name>
</gene>
<accession>A0A136LZA3</accession>
<dbReference type="PROSITE" id="PS51217">
    <property type="entry name" value="UVRD_HELICASE_CTER"/>
    <property type="match status" value="1"/>
</dbReference>
<evidence type="ECO:0000256" key="4">
    <source>
        <dbReference type="ARBA" id="ARBA00022840"/>
    </source>
</evidence>
<evidence type="ECO:0000256" key="2">
    <source>
        <dbReference type="ARBA" id="ARBA00022801"/>
    </source>
</evidence>